<dbReference type="PANTHER" id="PTHR43065">
    <property type="entry name" value="SENSOR HISTIDINE KINASE"/>
    <property type="match status" value="1"/>
</dbReference>
<keyword evidence="13" id="KW-1185">Reference proteome</keyword>
<evidence type="ECO:0000256" key="8">
    <source>
        <dbReference type="ARBA" id="ARBA00023012"/>
    </source>
</evidence>
<comment type="catalytic activity">
    <reaction evidence="1">
        <text>ATP + protein L-histidine = ADP + protein N-phospho-L-histidine.</text>
        <dbReference type="EC" id="2.7.13.3"/>
    </reaction>
</comment>
<evidence type="ECO:0000256" key="4">
    <source>
        <dbReference type="ARBA" id="ARBA00022679"/>
    </source>
</evidence>
<dbReference type="EMBL" id="PDJQ01000001">
    <property type="protein sequence ID" value="PFG73265.1"/>
    <property type="molecule type" value="Genomic_DNA"/>
</dbReference>
<dbReference type="SUPFAM" id="SSF47384">
    <property type="entry name" value="Homodimeric domain of signal transducing histidine kinase"/>
    <property type="match status" value="1"/>
</dbReference>
<evidence type="ECO:0000256" key="6">
    <source>
        <dbReference type="ARBA" id="ARBA00022777"/>
    </source>
</evidence>
<evidence type="ECO:0000256" key="5">
    <source>
        <dbReference type="ARBA" id="ARBA00022741"/>
    </source>
</evidence>
<gene>
    <name evidence="12" type="ORF">A9A59_0460</name>
</gene>
<evidence type="ECO:0000259" key="11">
    <source>
        <dbReference type="PROSITE" id="PS50113"/>
    </source>
</evidence>
<feature type="domain" description="PAS" evidence="10">
    <location>
        <begin position="135"/>
        <end position="205"/>
    </location>
</feature>
<keyword evidence="6" id="KW-0418">Kinase</keyword>
<dbReference type="EC" id="2.7.13.3" evidence="2"/>
<dbReference type="Gene3D" id="3.30.565.10">
    <property type="entry name" value="Histidine kinase-like ATPase, C-terminal domain"/>
    <property type="match status" value="1"/>
</dbReference>
<name>A0A2A9HE24_TEPT2</name>
<dbReference type="InterPro" id="IPR035965">
    <property type="entry name" value="PAS-like_dom_sf"/>
</dbReference>
<dbReference type="Pfam" id="PF00512">
    <property type="entry name" value="HisKA"/>
    <property type="match status" value="1"/>
</dbReference>
<dbReference type="PROSITE" id="PS50109">
    <property type="entry name" value="HIS_KIN"/>
    <property type="match status" value="1"/>
</dbReference>
<feature type="domain" description="PAC" evidence="11">
    <location>
        <begin position="82"/>
        <end position="134"/>
    </location>
</feature>
<evidence type="ECO:0000256" key="3">
    <source>
        <dbReference type="ARBA" id="ARBA00022553"/>
    </source>
</evidence>
<evidence type="ECO:0000259" key="10">
    <source>
        <dbReference type="PROSITE" id="PS50112"/>
    </source>
</evidence>
<keyword evidence="4" id="KW-0808">Transferase</keyword>
<dbReference type="PRINTS" id="PR00344">
    <property type="entry name" value="BCTRLSENSOR"/>
</dbReference>
<dbReference type="PROSITE" id="PS50112">
    <property type="entry name" value="PAS"/>
    <property type="match status" value="4"/>
</dbReference>
<dbReference type="InterPro" id="IPR001610">
    <property type="entry name" value="PAC"/>
</dbReference>
<dbReference type="InterPro" id="IPR003594">
    <property type="entry name" value="HATPase_dom"/>
</dbReference>
<keyword evidence="3" id="KW-0597">Phosphoprotein</keyword>
<dbReference type="InterPro" id="IPR003661">
    <property type="entry name" value="HisK_dim/P_dom"/>
</dbReference>
<dbReference type="InterPro" id="IPR013767">
    <property type="entry name" value="PAS_fold"/>
</dbReference>
<dbReference type="InterPro" id="IPR004358">
    <property type="entry name" value="Sig_transdc_His_kin-like_C"/>
</dbReference>
<feature type="domain" description="PAS" evidence="10">
    <location>
        <begin position="252"/>
        <end position="331"/>
    </location>
</feature>
<dbReference type="SMART" id="SM00091">
    <property type="entry name" value="PAS"/>
    <property type="match status" value="4"/>
</dbReference>
<dbReference type="Proteomes" id="UP000223071">
    <property type="component" value="Unassembled WGS sequence"/>
</dbReference>
<keyword evidence="5" id="KW-0547">Nucleotide-binding</keyword>
<dbReference type="GO" id="GO:0000155">
    <property type="term" value="F:phosphorelay sensor kinase activity"/>
    <property type="evidence" value="ECO:0007669"/>
    <property type="project" value="InterPro"/>
</dbReference>
<keyword evidence="7" id="KW-0067">ATP-binding</keyword>
<sequence length="761" mass="82725">MTNEHPGTAGLDALFALDLFPAGLFQADLQGACTRVNRRWCTLTGQTPEQALGYGYLGVIHPDDRPRVIEATRLAIEADRPLRVEYRVLRPGGEVAWVLVQAVALSDAAGQRIGYIGIMTDITGRVAAEIALRESEERFRRLIEGNPEAIAIHQRGVVAYVNPAAVRLMHARDPSDLVGRPVLEFVHPAYHDLVRERMRRLAAGEAVGPAEEEFICCDGAVIRVETVAGPTVFGGEPAVQLWVRDVTEQRKVEALYRVVVESVRDAMWIADLDEAGEWRLAFVNSAYCRGAGVEPADVLGKTSAELAAAGYLTPEAARQRETFYRQAAAAGRSVEYEFAGTWAGRPFDIATTLTPVPGPDGVVRRIVGWSRDLSRRREQERRLAESEANYRAVVEGTSDAIWVAEKEAEGVYRIALANRRTAEMLRMPLDEVIGRRIDEALPPEAAARAIERYRQAEAAGGPVEYETIIERPGYRLEVVTHLTPIFDEAGRCVRIIGSARDAAERRKAELALLQAQKLESLGVLAGGIAHDFNNLLTTILGNLYLARTELPPDSPLRESLDDAALAAERGAELVRKLLSFSKPGIAAREPVSLLRLIEETTALVRRTLTPAVQLVVHADPGDDTVIGEFGSLQQVLLNLLLNARDAMPEGGVIRITRTTRRIGEDPSWARRGVLPGTYHEVAVADTGTGIPRAILGRIFDPFFTTKGIGKGTGLGLSTALSIVRAHGGWLDVESDEGRGSTFRILLPVAAADDAPGPGPGG</sequence>
<dbReference type="CDD" id="cd00082">
    <property type="entry name" value="HisKA"/>
    <property type="match status" value="1"/>
</dbReference>
<dbReference type="GO" id="GO:0006355">
    <property type="term" value="P:regulation of DNA-templated transcription"/>
    <property type="evidence" value="ECO:0007669"/>
    <property type="project" value="InterPro"/>
</dbReference>
<dbReference type="Gene3D" id="1.10.287.130">
    <property type="match status" value="1"/>
</dbReference>
<keyword evidence="8" id="KW-0902">Two-component regulatory system</keyword>
<dbReference type="InterPro" id="IPR036097">
    <property type="entry name" value="HisK_dim/P_sf"/>
</dbReference>
<dbReference type="CDD" id="cd00130">
    <property type="entry name" value="PAS"/>
    <property type="match status" value="4"/>
</dbReference>
<dbReference type="InterPro" id="IPR036890">
    <property type="entry name" value="HATPase_C_sf"/>
</dbReference>
<proteinExistence type="predicted"/>
<feature type="domain" description="PAS" evidence="10">
    <location>
        <begin position="386"/>
        <end position="460"/>
    </location>
</feature>
<dbReference type="NCBIfam" id="TIGR00229">
    <property type="entry name" value="sensory_box"/>
    <property type="match status" value="4"/>
</dbReference>
<dbReference type="GO" id="GO:0005524">
    <property type="term" value="F:ATP binding"/>
    <property type="evidence" value="ECO:0007669"/>
    <property type="project" value="UniProtKB-KW"/>
</dbReference>
<reference evidence="12 13" key="1">
    <citation type="submission" date="2017-09" db="EMBL/GenBank/DDBJ databases">
        <title>Sequencing the genomes of two abundant thermophiles in Great Basin hot springs: Thermocrinis jamiesonii and novel Chloroflexi Thermoflexus hugenholtzii.</title>
        <authorList>
            <person name="Hedlund B."/>
        </authorList>
    </citation>
    <scope>NUCLEOTIDE SEQUENCE [LARGE SCALE GENOMIC DNA]</scope>
    <source>
        <strain evidence="12 13">G233</strain>
    </source>
</reference>
<dbReference type="PANTHER" id="PTHR43065:SF42">
    <property type="entry name" value="TWO-COMPONENT SENSOR PPRA"/>
    <property type="match status" value="1"/>
</dbReference>
<evidence type="ECO:0000256" key="1">
    <source>
        <dbReference type="ARBA" id="ARBA00000085"/>
    </source>
</evidence>
<evidence type="ECO:0000313" key="13">
    <source>
        <dbReference type="Proteomes" id="UP000223071"/>
    </source>
</evidence>
<dbReference type="Pfam" id="PF00989">
    <property type="entry name" value="PAS"/>
    <property type="match status" value="1"/>
</dbReference>
<evidence type="ECO:0000313" key="12">
    <source>
        <dbReference type="EMBL" id="PFG73265.1"/>
    </source>
</evidence>
<protein>
    <recommendedName>
        <fullName evidence="2">histidine kinase</fullName>
        <ecNumber evidence="2">2.7.13.3</ecNumber>
    </recommendedName>
</protein>
<dbReference type="SUPFAM" id="SSF55874">
    <property type="entry name" value="ATPase domain of HSP90 chaperone/DNA topoisomerase II/histidine kinase"/>
    <property type="match status" value="1"/>
</dbReference>
<comment type="caution">
    <text evidence="12">The sequence shown here is derived from an EMBL/GenBank/DDBJ whole genome shotgun (WGS) entry which is preliminary data.</text>
</comment>
<dbReference type="Pfam" id="PF08448">
    <property type="entry name" value="PAS_4"/>
    <property type="match status" value="2"/>
</dbReference>
<dbReference type="InterPro" id="IPR000014">
    <property type="entry name" value="PAS"/>
</dbReference>
<feature type="domain" description="PAC" evidence="11">
    <location>
        <begin position="461"/>
        <end position="514"/>
    </location>
</feature>
<evidence type="ECO:0000256" key="7">
    <source>
        <dbReference type="ARBA" id="ARBA00022840"/>
    </source>
</evidence>
<dbReference type="Gene3D" id="3.30.450.20">
    <property type="entry name" value="PAS domain"/>
    <property type="match status" value="4"/>
</dbReference>
<dbReference type="SUPFAM" id="SSF55785">
    <property type="entry name" value="PYP-like sensor domain (PAS domain)"/>
    <property type="match status" value="4"/>
</dbReference>
<organism evidence="12 13">
    <name type="scientific">Tepidiforma thermophila (strain KCTC 52669 / CGMCC 1.13589 / G233)</name>
    <dbReference type="NCBI Taxonomy" id="2761530"/>
    <lineage>
        <taxon>Bacteria</taxon>
        <taxon>Bacillati</taxon>
        <taxon>Chloroflexota</taxon>
        <taxon>Tepidiformia</taxon>
        <taxon>Tepidiformales</taxon>
        <taxon>Tepidiformaceae</taxon>
        <taxon>Tepidiforma</taxon>
    </lineage>
</organism>
<feature type="domain" description="PAC" evidence="11">
    <location>
        <begin position="332"/>
        <end position="385"/>
    </location>
</feature>
<dbReference type="InterPro" id="IPR013655">
    <property type="entry name" value="PAS_fold_3"/>
</dbReference>
<dbReference type="SMART" id="SM00086">
    <property type="entry name" value="PAC"/>
    <property type="match status" value="4"/>
</dbReference>
<dbReference type="SMART" id="SM00387">
    <property type="entry name" value="HATPase_c"/>
    <property type="match status" value="1"/>
</dbReference>
<feature type="domain" description="PAS" evidence="10">
    <location>
        <begin position="16"/>
        <end position="79"/>
    </location>
</feature>
<dbReference type="PROSITE" id="PS50113">
    <property type="entry name" value="PAC"/>
    <property type="match status" value="3"/>
</dbReference>
<dbReference type="Pfam" id="PF08447">
    <property type="entry name" value="PAS_3"/>
    <property type="match status" value="1"/>
</dbReference>
<dbReference type="InterPro" id="IPR005467">
    <property type="entry name" value="His_kinase_dom"/>
</dbReference>
<evidence type="ECO:0000256" key="2">
    <source>
        <dbReference type="ARBA" id="ARBA00012438"/>
    </source>
</evidence>
<feature type="domain" description="Histidine kinase" evidence="9">
    <location>
        <begin position="527"/>
        <end position="750"/>
    </location>
</feature>
<dbReference type="InterPro" id="IPR013656">
    <property type="entry name" value="PAS_4"/>
</dbReference>
<dbReference type="SMART" id="SM00388">
    <property type="entry name" value="HisKA"/>
    <property type="match status" value="1"/>
</dbReference>
<dbReference type="Pfam" id="PF02518">
    <property type="entry name" value="HATPase_c"/>
    <property type="match status" value="1"/>
</dbReference>
<evidence type="ECO:0000259" key="9">
    <source>
        <dbReference type="PROSITE" id="PS50109"/>
    </source>
</evidence>
<dbReference type="AlphaFoldDB" id="A0A2A9HE24"/>
<dbReference type="InterPro" id="IPR000700">
    <property type="entry name" value="PAS-assoc_C"/>
</dbReference>
<accession>A0A2A9HE24</accession>
<dbReference type="RefSeq" id="WP_098502733.1">
    <property type="nucleotide sequence ID" value="NZ_PDJQ01000001.1"/>
</dbReference>